<feature type="region of interest" description="Disordered" evidence="2">
    <location>
        <begin position="68"/>
        <end position="174"/>
    </location>
</feature>
<dbReference type="Ensembl" id="ENSCSAVT00000015623.1">
    <property type="protein sequence ID" value="ENSCSAVP00000015445.1"/>
    <property type="gene ID" value="ENSCSAVG00000009065.1"/>
</dbReference>
<dbReference type="InterPro" id="IPR052656">
    <property type="entry name" value="CTOP_PRMT1"/>
</dbReference>
<evidence type="ECO:0000259" key="3">
    <source>
        <dbReference type="SMART" id="SM01218"/>
    </source>
</evidence>
<feature type="compositionally biased region" description="Basic residues" evidence="2">
    <location>
        <begin position="148"/>
        <end position="163"/>
    </location>
</feature>
<organism evidence="4 5">
    <name type="scientific">Ciona savignyi</name>
    <name type="common">Pacific transparent sea squirt</name>
    <dbReference type="NCBI Taxonomy" id="51511"/>
    <lineage>
        <taxon>Eukaryota</taxon>
        <taxon>Metazoa</taxon>
        <taxon>Chordata</taxon>
        <taxon>Tunicata</taxon>
        <taxon>Ascidiacea</taxon>
        <taxon>Phlebobranchia</taxon>
        <taxon>Cionidae</taxon>
        <taxon>Ciona</taxon>
    </lineage>
</organism>
<reference evidence="4" key="3">
    <citation type="submission" date="2025-09" db="UniProtKB">
        <authorList>
            <consortium name="Ensembl"/>
        </authorList>
    </citation>
    <scope>IDENTIFICATION</scope>
</reference>
<evidence type="ECO:0000256" key="1">
    <source>
        <dbReference type="ARBA" id="ARBA00022884"/>
    </source>
</evidence>
<proteinExistence type="predicted"/>
<accession>H2ZCX9</accession>
<dbReference type="Proteomes" id="UP000007875">
    <property type="component" value="Unassembled WGS sequence"/>
</dbReference>
<feature type="compositionally biased region" description="Polar residues" evidence="2">
    <location>
        <begin position="131"/>
        <end position="141"/>
    </location>
</feature>
<feature type="compositionally biased region" description="Low complexity" evidence="2">
    <location>
        <begin position="112"/>
        <end position="121"/>
    </location>
</feature>
<dbReference type="GO" id="GO:0003723">
    <property type="term" value="F:RNA binding"/>
    <property type="evidence" value="ECO:0007669"/>
    <property type="project" value="UniProtKB-KW"/>
</dbReference>
<dbReference type="InParanoid" id="H2ZCX9"/>
<dbReference type="Pfam" id="PF13865">
    <property type="entry name" value="FoP_duplication"/>
    <property type="match status" value="1"/>
</dbReference>
<feature type="domain" description="Chromatin target of PRMT1 protein C-terminal" evidence="3">
    <location>
        <begin position="120"/>
        <end position="210"/>
    </location>
</feature>
<name>H2ZCX9_CIOSA</name>
<dbReference type="STRING" id="51511.ENSCSAVP00000015445"/>
<dbReference type="HOGENOM" id="CLU_087638_0_0_1"/>
<dbReference type="InterPro" id="IPR025715">
    <property type="entry name" value="FoP_C"/>
</dbReference>
<dbReference type="SMART" id="SM01218">
    <property type="entry name" value="FoP_duplication"/>
    <property type="match status" value="1"/>
</dbReference>
<dbReference type="AlphaFoldDB" id="H2ZCX9"/>
<dbReference type="PANTHER" id="PTHR48426:SF1">
    <property type="entry name" value="CHROMATIN TARGET OF PRMT1 PROTEIN"/>
    <property type="match status" value="1"/>
</dbReference>
<dbReference type="PANTHER" id="PTHR48426">
    <property type="entry name" value="CHROMATIN TARGET OF PRMT1 PROTEIN"/>
    <property type="match status" value="1"/>
</dbReference>
<sequence length="210" mass="22719">MAENALQKICFKNTTKMSLNARFTTIMKSRPPPTVQTVKVQTSTDRLASDKNRRLAQQMERRPAVEAALGVKKTAARAPSPPKLSVRERLGPKRGFTSPQGVGLTRGGLNRGRGNAFNRGRGMVRGKPLTSPISGRITKTTRGNFNKPRGRGGFRGGRGKGFSRGRGGVGAKVGTKEVSKDALDSDLDSYMSKTKGHMDAELDEYMANQG</sequence>
<keyword evidence="5" id="KW-1185">Reference proteome</keyword>
<reference evidence="5" key="1">
    <citation type="submission" date="2003-08" db="EMBL/GenBank/DDBJ databases">
        <authorList>
            <person name="Birren B."/>
            <person name="Nusbaum C."/>
            <person name="Abebe A."/>
            <person name="Abouelleil A."/>
            <person name="Adekoya E."/>
            <person name="Ait-zahra M."/>
            <person name="Allen N."/>
            <person name="Allen T."/>
            <person name="An P."/>
            <person name="Anderson M."/>
            <person name="Anderson S."/>
            <person name="Arachchi H."/>
            <person name="Armbruster J."/>
            <person name="Bachantsang P."/>
            <person name="Baldwin J."/>
            <person name="Barry A."/>
            <person name="Bayul T."/>
            <person name="Blitshsteyn B."/>
            <person name="Bloom T."/>
            <person name="Blye J."/>
            <person name="Boguslavskiy L."/>
            <person name="Borowsky M."/>
            <person name="Boukhgalter B."/>
            <person name="Brunache A."/>
            <person name="Butler J."/>
            <person name="Calixte N."/>
            <person name="Calvo S."/>
            <person name="Camarata J."/>
            <person name="Campo K."/>
            <person name="Chang J."/>
            <person name="Cheshatsang Y."/>
            <person name="Citroen M."/>
            <person name="Collymore A."/>
            <person name="Considine T."/>
            <person name="Cook A."/>
            <person name="Cooke P."/>
            <person name="Corum B."/>
            <person name="Cuomo C."/>
            <person name="David R."/>
            <person name="Dawoe T."/>
            <person name="Degray S."/>
            <person name="Dodge S."/>
            <person name="Dooley K."/>
            <person name="Dorje P."/>
            <person name="Dorjee K."/>
            <person name="Dorris L."/>
            <person name="Duffey N."/>
            <person name="Dupes A."/>
            <person name="Elkins T."/>
            <person name="Engels R."/>
            <person name="Erickson J."/>
            <person name="Farina A."/>
            <person name="Faro S."/>
            <person name="Ferreira P."/>
            <person name="Fischer H."/>
            <person name="Fitzgerald M."/>
            <person name="Foley K."/>
            <person name="Gage D."/>
            <person name="Galagan J."/>
            <person name="Gearin G."/>
            <person name="Gnerre S."/>
            <person name="Gnirke A."/>
            <person name="Goyette A."/>
            <person name="Graham J."/>
            <person name="Grandbois E."/>
            <person name="Gyaltsen K."/>
            <person name="Hafez N."/>
            <person name="Hagopian D."/>
            <person name="Hagos B."/>
            <person name="Hall J."/>
            <person name="Hatcher B."/>
            <person name="Heller A."/>
            <person name="Higgins H."/>
            <person name="Honan T."/>
            <person name="Horn A."/>
            <person name="Houde N."/>
            <person name="Hughes L."/>
            <person name="Hulme W."/>
            <person name="Husby E."/>
            <person name="Iliev I."/>
            <person name="Jaffe D."/>
            <person name="Jones C."/>
            <person name="Kamal M."/>
            <person name="Kamat A."/>
            <person name="Kamvysselis M."/>
            <person name="Karlsson E."/>
            <person name="Kells C."/>
            <person name="Kieu A."/>
            <person name="Kisner P."/>
            <person name="Kodira C."/>
            <person name="Kulbokas E."/>
            <person name="Labutti K."/>
            <person name="Lama D."/>
            <person name="Landers T."/>
            <person name="Leger J."/>
            <person name="Levine S."/>
            <person name="Lewis D."/>
            <person name="Lewis T."/>
            <person name="Lindblad-toh K."/>
            <person name="Liu X."/>
            <person name="Lokyitsang T."/>
            <person name="Lokyitsang Y."/>
            <person name="Lucien O."/>
            <person name="Lui A."/>
            <person name="Ma L.J."/>
            <person name="Mabbitt R."/>
            <person name="Macdonald J."/>
            <person name="Maclean C."/>
            <person name="Major J."/>
            <person name="Manning J."/>
            <person name="Marabella R."/>
            <person name="Maru K."/>
            <person name="Matthews C."/>
            <person name="Mauceli E."/>
            <person name="Mccarthy M."/>
            <person name="Mcdonough S."/>
            <person name="Mcghee T."/>
            <person name="Meldrim J."/>
            <person name="Meneus L."/>
            <person name="Mesirov J."/>
            <person name="Mihalev A."/>
            <person name="Mihova T."/>
            <person name="Mikkelsen T."/>
            <person name="Mlenga V."/>
            <person name="Moru K."/>
            <person name="Mozes J."/>
            <person name="Mulrain L."/>
            <person name="Munson G."/>
            <person name="Naylor J."/>
            <person name="Newes C."/>
            <person name="Nguyen C."/>
            <person name="Nguyen N."/>
            <person name="Nguyen T."/>
            <person name="Nicol R."/>
            <person name="Nielsen C."/>
            <person name="Nizzari M."/>
            <person name="Norbu C."/>
            <person name="Norbu N."/>
            <person name="O'donnell P."/>
            <person name="Okoawo O."/>
            <person name="O'leary S."/>
            <person name="Omotosho B."/>
            <person name="O'neill K."/>
            <person name="Osman S."/>
            <person name="Parker S."/>
            <person name="Perrin D."/>
            <person name="Phunkhang P."/>
            <person name="Piqani B."/>
            <person name="Purcell S."/>
            <person name="Rachupka T."/>
            <person name="Ramasamy U."/>
            <person name="Rameau R."/>
            <person name="Ray V."/>
            <person name="Raymond C."/>
            <person name="Retta R."/>
            <person name="Richardson S."/>
            <person name="Rise C."/>
            <person name="Rodriguez J."/>
            <person name="Rogers J."/>
            <person name="Rogov P."/>
            <person name="Rutman M."/>
            <person name="Schupbach R."/>
            <person name="Seaman C."/>
            <person name="Settipalli S."/>
            <person name="Sharpe T."/>
            <person name="Sheridan J."/>
            <person name="Sherpa N."/>
            <person name="Shi J."/>
            <person name="Smirnov S."/>
            <person name="Smith C."/>
            <person name="Sougnez C."/>
            <person name="Spencer B."/>
            <person name="Stalker J."/>
            <person name="Stange-thomann N."/>
            <person name="Stavropoulos S."/>
            <person name="Stetson K."/>
            <person name="Stone C."/>
            <person name="Stone S."/>
            <person name="Stubbs M."/>
            <person name="Talamas J."/>
            <person name="Tchuinga P."/>
            <person name="Tenzing P."/>
            <person name="Tesfaye S."/>
            <person name="Theodore J."/>
            <person name="Thoulutsang Y."/>
            <person name="Topham K."/>
            <person name="Towey S."/>
            <person name="Tsamla T."/>
            <person name="Tsomo N."/>
            <person name="Vallee D."/>
            <person name="Vassiliev H."/>
            <person name="Venkataraman V."/>
            <person name="Vinson J."/>
            <person name="Vo A."/>
            <person name="Wade C."/>
            <person name="Wang S."/>
            <person name="Wangchuk T."/>
            <person name="Wangdi T."/>
            <person name="Whittaker C."/>
            <person name="Wilkinson J."/>
            <person name="Wu Y."/>
            <person name="Wyman D."/>
            <person name="Yadav S."/>
            <person name="Yang S."/>
            <person name="Yang X."/>
            <person name="Yeager S."/>
            <person name="Yee E."/>
            <person name="Young G."/>
            <person name="Zainoun J."/>
            <person name="Zembeck L."/>
            <person name="Zimmer A."/>
            <person name="Zody M."/>
            <person name="Lander E."/>
        </authorList>
    </citation>
    <scope>NUCLEOTIDE SEQUENCE [LARGE SCALE GENOMIC DNA]</scope>
</reference>
<evidence type="ECO:0000313" key="4">
    <source>
        <dbReference type="Ensembl" id="ENSCSAVP00000015445.1"/>
    </source>
</evidence>
<reference evidence="4" key="2">
    <citation type="submission" date="2025-08" db="UniProtKB">
        <authorList>
            <consortium name="Ensembl"/>
        </authorList>
    </citation>
    <scope>IDENTIFICATION</scope>
</reference>
<protein>
    <recommendedName>
        <fullName evidence="3">Chromatin target of PRMT1 protein C-terminal domain-containing protein</fullName>
    </recommendedName>
</protein>
<dbReference type="eggNOG" id="ENOG502QV0X">
    <property type="taxonomic scope" value="Eukaryota"/>
</dbReference>
<evidence type="ECO:0000256" key="2">
    <source>
        <dbReference type="SAM" id="MobiDB-lite"/>
    </source>
</evidence>
<dbReference type="OMA" id="KIQMQRQ"/>
<dbReference type="GeneTree" id="ENSGT00390000002869"/>
<evidence type="ECO:0000313" key="5">
    <source>
        <dbReference type="Proteomes" id="UP000007875"/>
    </source>
</evidence>
<keyword evidence="1" id="KW-0694">RNA-binding</keyword>